<organism evidence="1 2">
    <name type="scientific">Callosobruchus maculatus</name>
    <name type="common">Southern cowpea weevil</name>
    <name type="synonym">Pulse bruchid</name>
    <dbReference type="NCBI Taxonomy" id="64391"/>
    <lineage>
        <taxon>Eukaryota</taxon>
        <taxon>Metazoa</taxon>
        <taxon>Ecdysozoa</taxon>
        <taxon>Arthropoda</taxon>
        <taxon>Hexapoda</taxon>
        <taxon>Insecta</taxon>
        <taxon>Pterygota</taxon>
        <taxon>Neoptera</taxon>
        <taxon>Endopterygota</taxon>
        <taxon>Coleoptera</taxon>
        <taxon>Polyphaga</taxon>
        <taxon>Cucujiformia</taxon>
        <taxon>Chrysomeloidea</taxon>
        <taxon>Chrysomelidae</taxon>
        <taxon>Bruchinae</taxon>
        <taxon>Bruchini</taxon>
        <taxon>Callosobruchus</taxon>
    </lineage>
</organism>
<keyword evidence="2" id="KW-1185">Reference proteome</keyword>
<dbReference type="AlphaFoldDB" id="A0A653BMA3"/>
<protein>
    <submittedName>
        <fullName evidence="1">Uncharacterized protein</fullName>
    </submittedName>
</protein>
<reference evidence="1 2" key="1">
    <citation type="submission" date="2019-01" db="EMBL/GenBank/DDBJ databases">
        <authorList>
            <person name="Sayadi A."/>
        </authorList>
    </citation>
    <scope>NUCLEOTIDE SEQUENCE [LARGE SCALE GENOMIC DNA]</scope>
</reference>
<dbReference type="OrthoDB" id="6703693at2759"/>
<evidence type="ECO:0000313" key="1">
    <source>
        <dbReference type="EMBL" id="VEN36731.1"/>
    </source>
</evidence>
<accession>A0A653BMA3</accession>
<sequence>MADTIKMEVKLNLTIRKIERRTLLESGPPGDKRMEASPAKYDTTPAYHALTNQKFHNVYEVPFNNFANPRTRGILDPICACHAITIPKSMRFADDDNGVPGPGTYWTQTLNGSPERGAKSVHQSVTGVNIQSCNESSDLIGCGAITG</sequence>
<name>A0A653BMA3_CALMS</name>
<proteinExistence type="predicted"/>
<dbReference type="EMBL" id="CAACVG010002644">
    <property type="protein sequence ID" value="VEN36731.1"/>
    <property type="molecule type" value="Genomic_DNA"/>
</dbReference>
<evidence type="ECO:0000313" key="2">
    <source>
        <dbReference type="Proteomes" id="UP000410492"/>
    </source>
</evidence>
<dbReference type="Proteomes" id="UP000410492">
    <property type="component" value="Unassembled WGS sequence"/>
</dbReference>
<gene>
    <name evidence="1" type="ORF">CALMAC_LOCUS2237</name>
</gene>